<accession>A0AAJ0BFH3</accession>
<dbReference type="Proteomes" id="UP001239445">
    <property type="component" value="Unassembled WGS sequence"/>
</dbReference>
<gene>
    <name evidence="3" type="ORF">QBC47DRAFT_375654</name>
</gene>
<dbReference type="PROSITE" id="PS51762">
    <property type="entry name" value="GH16_2"/>
    <property type="match status" value="1"/>
</dbReference>
<organism evidence="3 4">
    <name type="scientific">Echria macrotheca</name>
    <dbReference type="NCBI Taxonomy" id="438768"/>
    <lineage>
        <taxon>Eukaryota</taxon>
        <taxon>Fungi</taxon>
        <taxon>Dikarya</taxon>
        <taxon>Ascomycota</taxon>
        <taxon>Pezizomycotina</taxon>
        <taxon>Sordariomycetes</taxon>
        <taxon>Sordariomycetidae</taxon>
        <taxon>Sordariales</taxon>
        <taxon>Schizotheciaceae</taxon>
        <taxon>Echria</taxon>
    </lineage>
</organism>
<dbReference type="InterPro" id="IPR000757">
    <property type="entry name" value="Beta-glucanase-like"/>
</dbReference>
<feature type="chain" id="PRO_5042598534" evidence="1">
    <location>
        <begin position="20"/>
        <end position="302"/>
    </location>
</feature>
<dbReference type="EMBL" id="MU839830">
    <property type="protein sequence ID" value="KAK1757314.1"/>
    <property type="molecule type" value="Genomic_DNA"/>
</dbReference>
<keyword evidence="4" id="KW-1185">Reference proteome</keyword>
<sequence length="302" mass="32327">MSTISLSLAGLLLLNGVFGLQIPAGYSRTLFEDDFSKLPAGSLPSGNKWNIVTGTSYPGGPSNWGTNEVEHYTGQTSNLAITSSGTLRITPQTDGQGWTSARIETINDFACPAGGKLRIEASLKFGSASQAQQMGIWPAFWSMGSDFRGNYHNWPAVGEIDIAESVNGASVVYQALHCGTVPGGPCDEYNGLKKISSFTRGVFHTVAVEIDRTNSGGSWRGESLTWYVDGRQQLTITGSGFSDEWVWTAVTRNPKYLLLNVAVGGDFPNNAENSGFVTTPTSETRGGEGSSLEVRYVAVWST</sequence>
<dbReference type="InterPro" id="IPR013320">
    <property type="entry name" value="ConA-like_dom_sf"/>
</dbReference>
<feature type="domain" description="GH16" evidence="2">
    <location>
        <begin position="33"/>
        <end position="302"/>
    </location>
</feature>
<dbReference type="CDD" id="cd02182">
    <property type="entry name" value="GH16_Strep_laminarinase_like"/>
    <property type="match status" value="1"/>
</dbReference>
<keyword evidence="1" id="KW-0732">Signal</keyword>
<evidence type="ECO:0000313" key="4">
    <source>
        <dbReference type="Proteomes" id="UP001239445"/>
    </source>
</evidence>
<evidence type="ECO:0000313" key="3">
    <source>
        <dbReference type="EMBL" id="KAK1757314.1"/>
    </source>
</evidence>
<dbReference type="PANTHER" id="PTHR10963:SF60">
    <property type="entry name" value="GRAM-NEGATIVE BACTERIA-BINDING PROTEIN 1-RELATED"/>
    <property type="match status" value="1"/>
</dbReference>
<comment type="caution">
    <text evidence="3">The sequence shown here is derived from an EMBL/GenBank/DDBJ whole genome shotgun (WGS) entry which is preliminary data.</text>
</comment>
<dbReference type="Gene3D" id="2.60.120.200">
    <property type="match status" value="1"/>
</dbReference>
<evidence type="ECO:0000256" key="1">
    <source>
        <dbReference type="SAM" id="SignalP"/>
    </source>
</evidence>
<dbReference type="Pfam" id="PF26113">
    <property type="entry name" value="GH16_XgeA"/>
    <property type="match status" value="1"/>
</dbReference>
<dbReference type="GO" id="GO:0005975">
    <property type="term" value="P:carbohydrate metabolic process"/>
    <property type="evidence" value="ECO:0007669"/>
    <property type="project" value="InterPro"/>
</dbReference>
<proteinExistence type="predicted"/>
<dbReference type="SUPFAM" id="SSF49899">
    <property type="entry name" value="Concanavalin A-like lectins/glucanases"/>
    <property type="match status" value="1"/>
</dbReference>
<dbReference type="GO" id="GO:0004553">
    <property type="term" value="F:hydrolase activity, hydrolyzing O-glycosyl compounds"/>
    <property type="evidence" value="ECO:0007669"/>
    <property type="project" value="InterPro"/>
</dbReference>
<name>A0AAJ0BFH3_9PEZI</name>
<protein>
    <submittedName>
        <fullName evidence="3">Concanavalin A-like lectin/glucanase domain-containing protein</fullName>
    </submittedName>
</protein>
<dbReference type="PANTHER" id="PTHR10963">
    <property type="entry name" value="GLYCOSYL HYDROLASE-RELATED"/>
    <property type="match status" value="1"/>
</dbReference>
<evidence type="ECO:0000259" key="2">
    <source>
        <dbReference type="PROSITE" id="PS51762"/>
    </source>
</evidence>
<dbReference type="AlphaFoldDB" id="A0AAJ0BFH3"/>
<feature type="signal peptide" evidence="1">
    <location>
        <begin position="1"/>
        <end position="19"/>
    </location>
</feature>
<reference evidence="3" key="1">
    <citation type="submission" date="2023-06" db="EMBL/GenBank/DDBJ databases">
        <title>Genome-scale phylogeny and comparative genomics of the fungal order Sordariales.</title>
        <authorList>
            <consortium name="Lawrence Berkeley National Laboratory"/>
            <person name="Hensen N."/>
            <person name="Bonometti L."/>
            <person name="Westerberg I."/>
            <person name="Brannstrom I.O."/>
            <person name="Guillou S."/>
            <person name="Cros-Aarteil S."/>
            <person name="Calhoun S."/>
            <person name="Haridas S."/>
            <person name="Kuo A."/>
            <person name="Mondo S."/>
            <person name="Pangilinan J."/>
            <person name="Riley R."/>
            <person name="Labutti K."/>
            <person name="Andreopoulos B."/>
            <person name="Lipzen A."/>
            <person name="Chen C."/>
            <person name="Yanf M."/>
            <person name="Daum C."/>
            <person name="Ng V."/>
            <person name="Clum A."/>
            <person name="Steindorff A."/>
            <person name="Ohm R."/>
            <person name="Martin F."/>
            <person name="Silar P."/>
            <person name="Natvig D."/>
            <person name="Lalanne C."/>
            <person name="Gautier V."/>
            <person name="Ament-Velasquez S.L."/>
            <person name="Kruys A."/>
            <person name="Hutchinson M.I."/>
            <person name="Powell A.J."/>
            <person name="Barry K."/>
            <person name="Miller A.N."/>
            <person name="Grigoriev I.V."/>
            <person name="Debuchy R."/>
            <person name="Gladieux P."/>
            <person name="Thoren M.H."/>
            <person name="Johannesson H."/>
        </authorList>
    </citation>
    <scope>NUCLEOTIDE SEQUENCE</scope>
    <source>
        <strain evidence="3">PSN4</strain>
    </source>
</reference>
<dbReference type="InterPro" id="IPR050546">
    <property type="entry name" value="Glycosyl_Hydrlase_16"/>
</dbReference>